<sequence length="185" mass="19968">MTSPSASPAAPPSLIDAVRAHEDAADFLRWPGELDLDHYEHGEPVHLASGARLEVFAKDGAGGTYFFCGEGGEERPVLYADSEGGAALLAVGLPELLRLLLVVPWWRDCREFTAEESREIAAEHLEDEPDLDAGRAAAAAALGIELPTEAEVLTRLRERATVTGRDHRLIFTPEGTEYRPLIAGA</sequence>
<protein>
    <submittedName>
        <fullName evidence="1">Uncharacterized protein</fullName>
    </submittedName>
</protein>
<organism evidence="1 2">
    <name type="scientific">Kitasatospora saccharophila</name>
    <dbReference type="NCBI Taxonomy" id="407973"/>
    <lineage>
        <taxon>Bacteria</taxon>
        <taxon>Bacillati</taxon>
        <taxon>Actinomycetota</taxon>
        <taxon>Actinomycetes</taxon>
        <taxon>Kitasatosporales</taxon>
        <taxon>Streptomycetaceae</taxon>
        <taxon>Kitasatospora</taxon>
    </lineage>
</organism>
<comment type="caution">
    <text evidence="1">The sequence shown here is derived from an EMBL/GenBank/DDBJ whole genome shotgun (WGS) entry which is preliminary data.</text>
</comment>
<proteinExistence type="predicted"/>
<dbReference type="RefSeq" id="WP_344556581.1">
    <property type="nucleotide sequence ID" value="NZ_BAAANS010000050.1"/>
</dbReference>
<dbReference type="Proteomes" id="UP001500897">
    <property type="component" value="Unassembled WGS sequence"/>
</dbReference>
<dbReference type="EMBL" id="BAAANS010000050">
    <property type="protein sequence ID" value="GAA2114988.1"/>
    <property type="molecule type" value="Genomic_DNA"/>
</dbReference>
<evidence type="ECO:0000313" key="1">
    <source>
        <dbReference type="EMBL" id="GAA2114988.1"/>
    </source>
</evidence>
<accession>A0ABP5JHE7</accession>
<name>A0ABP5JHE7_9ACTN</name>
<reference evidence="2" key="1">
    <citation type="journal article" date="2019" name="Int. J. Syst. Evol. Microbiol.">
        <title>The Global Catalogue of Microorganisms (GCM) 10K type strain sequencing project: providing services to taxonomists for standard genome sequencing and annotation.</title>
        <authorList>
            <consortium name="The Broad Institute Genomics Platform"/>
            <consortium name="The Broad Institute Genome Sequencing Center for Infectious Disease"/>
            <person name="Wu L."/>
            <person name="Ma J."/>
        </authorList>
    </citation>
    <scope>NUCLEOTIDE SEQUENCE [LARGE SCALE GENOMIC DNA]</scope>
    <source>
        <strain evidence="2">JCM 14559</strain>
    </source>
</reference>
<evidence type="ECO:0000313" key="2">
    <source>
        <dbReference type="Proteomes" id="UP001500897"/>
    </source>
</evidence>
<gene>
    <name evidence="1" type="ORF">GCM10009759_59700</name>
</gene>
<keyword evidence="2" id="KW-1185">Reference proteome</keyword>